<proteinExistence type="predicted"/>
<dbReference type="AlphaFoldDB" id="A0A9P6H5M2"/>
<dbReference type="GO" id="GO:0003723">
    <property type="term" value="F:RNA binding"/>
    <property type="evidence" value="ECO:0007669"/>
    <property type="project" value="TreeGrafter"/>
</dbReference>
<feature type="repeat" description="WD" evidence="3">
    <location>
        <begin position="61"/>
        <end position="92"/>
    </location>
</feature>
<dbReference type="Pfam" id="PF12894">
    <property type="entry name" value="ANAPC4_WD40"/>
    <property type="match status" value="1"/>
</dbReference>
<dbReference type="InterPro" id="IPR036322">
    <property type="entry name" value="WD40_repeat_dom_sf"/>
</dbReference>
<dbReference type="Proteomes" id="UP000736335">
    <property type="component" value="Unassembled WGS sequence"/>
</dbReference>
<dbReference type="PANTHER" id="PTHR44006:SF1">
    <property type="entry name" value="U5 SMALL NUCLEAR RIBONUCLEOPROTEIN 40 KDA PROTEIN"/>
    <property type="match status" value="1"/>
</dbReference>
<dbReference type="EMBL" id="WIUZ02000017">
    <property type="protein sequence ID" value="KAF9780006.1"/>
    <property type="molecule type" value="Genomic_DNA"/>
</dbReference>
<gene>
    <name evidence="6" type="ORF">BJ322DRAFT_303772</name>
</gene>
<reference evidence="6" key="2">
    <citation type="submission" date="2020-11" db="EMBL/GenBank/DDBJ databases">
        <authorList>
            <consortium name="DOE Joint Genome Institute"/>
            <person name="Kuo A."/>
            <person name="Miyauchi S."/>
            <person name="Kiss E."/>
            <person name="Drula E."/>
            <person name="Kohler A."/>
            <person name="Sanchez-Garcia M."/>
            <person name="Andreopoulos B."/>
            <person name="Barry K.W."/>
            <person name="Bonito G."/>
            <person name="Buee M."/>
            <person name="Carver A."/>
            <person name="Chen C."/>
            <person name="Cichocki N."/>
            <person name="Clum A."/>
            <person name="Culley D."/>
            <person name="Crous P.W."/>
            <person name="Fauchery L."/>
            <person name="Girlanda M."/>
            <person name="Hayes R."/>
            <person name="Keri Z."/>
            <person name="Labutti K."/>
            <person name="Lipzen A."/>
            <person name="Lombard V."/>
            <person name="Magnuson J."/>
            <person name="Maillard F."/>
            <person name="Morin E."/>
            <person name="Murat C."/>
            <person name="Nolan M."/>
            <person name="Ohm R."/>
            <person name="Pangilinan J."/>
            <person name="Pereira M."/>
            <person name="Perotto S."/>
            <person name="Peter M."/>
            <person name="Riley R."/>
            <person name="Sitrit Y."/>
            <person name="Stielow B."/>
            <person name="Szollosi G."/>
            <person name="Zifcakova L."/>
            <person name="Stursova M."/>
            <person name="Spatafora J.W."/>
            <person name="Tedersoo L."/>
            <person name="Vaario L.-M."/>
            <person name="Yamada A."/>
            <person name="Yan M."/>
            <person name="Wang P."/>
            <person name="Xu J."/>
            <person name="Bruns T."/>
            <person name="Baldrian P."/>
            <person name="Vilgalys R."/>
            <person name="Henrissat B."/>
            <person name="Grigoriev I.V."/>
            <person name="Hibbett D."/>
            <person name="Nagy L.G."/>
            <person name="Martin F.M."/>
        </authorList>
    </citation>
    <scope>NUCLEOTIDE SEQUENCE</scope>
    <source>
        <strain evidence="6">UH-Tt-Lm1</strain>
    </source>
</reference>
<dbReference type="InterPro" id="IPR024977">
    <property type="entry name" value="Apc4-like_WD40_dom"/>
</dbReference>
<comment type="caution">
    <text evidence="6">The sequence shown here is derived from an EMBL/GenBank/DDBJ whole genome shotgun (WGS) entry which is preliminary data.</text>
</comment>
<evidence type="ECO:0000256" key="4">
    <source>
        <dbReference type="SAM" id="MobiDB-lite"/>
    </source>
</evidence>
<dbReference type="CDD" id="cd00200">
    <property type="entry name" value="WD40"/>
    <property type="match status" value="1"/>
</dbReference>
<organism evidence="6 7">
    <name type="scientific">Thelephora terrestris</name>
    <dbReference type="NCBI Taxonomy" id="56493"/>
    <lineage>
        <taxon>Eukaryota</taxon>
        <taxon>Fungi</taxon>
        <taxon>Dikarya</taxon>
        <taxon>Basidiomycota</taxon>
        <taxon>Agaricomycotina</taxon>
        <taxon>Agaricomycetes</taxon>
        <taxon>Thelephorales</taxon>
        <taxon>Thelephoraceae</taxon>
        <taxon>Thelephora</taxon>
    </lineage>
</organism>
<evidence type="ECO:0000313" key="6">
    <source>
        <dbReference type="EMBL" id="KAF9780006.1"/>
    </source>
</evidence>
<dbReference type="PROSITE" id="PS50294">
    <property type="entry name" value="WD_REPEATS_REGION"/>
    <property type="match status" value="1"/>
</dbReference>
<keyword evidence="2" id="KW-0677">Repeat</keyword>
<dbReference type="Pfam" id="PF00400">
    <property type="entry name" value="WD40"/>
    <property type="match status" value="2"/>
</dbReference>
<dbReference type="SUPFAM" id="SSF50978">
    <property type="entry name" value="WD40 repeat-like"/>
    <property type="match status" value="1"/>
</dbReference>
<dbReference type="SMART" id="SM00320">
    <property type="entry name" value="WD40"/>
    <property type="match status" value="7"/>
</dbReference>
<feature type="repeat" description="WD" evidence="3">
    <location>
        <begin position="306"/>
        <end position="331"/>
    </location>
</feature>
<dbReference type="InterPro" id="IPR015943">
    <property type="entry name" value="WD40/YVTN_repeat-like_dom_sf"/>
</dbReference>
<dbReference type="InterPro" id="IPR001680">
    <property type="entry name" value="WD40_rpt"/>
</dbReference>
<dbReference type="PANTHER" id="PTHR44006">
    <property type="entry name" value="U5 SMALL NUCLEAR RIBONUCLEOPROTEIN 40 KDA PROTEIN"/>
    <property type="match status" value="1"/>
</dbReference>
<dbReference type="PRINTS" id="PR00320">
    <property type="entry name" value="GPROTEINBRPT"/>
</dbReference>
<keyword evidence="1 3" id="KW-0853">WD repeat</keyword>
<protein>
    <submittedName>
        <fullName evidence="6">WD40-repeat-containing domain protein</fullName>
    </submittedName>
</protein>
<feature type="repeat" description="WD" evidence="3">
    <location>
        <begin position="332"/>
        <end position="371"/>
    </location>
</feature>
<dbReference type="Gene3D" id="2.130.10.10">
    <property type="entry name" value="YVTN repeat-like/Quinoprotein amine dehydrogenase"/>
    <property type="match status" value="1"/>
</dbReference>
<accession>A0A9P6H5M2</accession>
<feature type="repeat" description="WD" evidence="3">
    <location>
        <begin position="169"/>
        <end position="183"/>
    </location>
</feature>
<dbReference type="InterPro" id="IPR052234">
    <property type="entry name" value="U5_snRNP_Component"/>
</dbReference>
<dbReference type="InterPro" id="IPR020472">
    <property type="entry name" value="WD40_PAC1"/>
</dbReference>
<feature type="compositionally biased region" description="Polar residues" evidence="4">
    <location>
        <begin position="1"/>
        <end position="13"/>
    </location>
</feature>
<name>A0A9P6H5M2_9AGAM</name>
<keyword evidence="7" id="KW-1185">Reference proteome</keyword>
<reference evidence="6" key="1">
    <citation type="journal article" date="2020" name="Nat. Commun.">
        <title>Large-scale genome sequencing of mycorrhizal fungi provides insights into the early evolution of symbiotic traits.</title>
        <authorList>
            <person name="Miyauchi S."/>
            <person name="Kiss E."/>
            <person name="Kuo A."/>
            <person name="Drula E."/>
            <person name="Kohler A."/>
            <person name="Sanchez-Garcia M."/>
            <person name="Morin E."/>
            <person name="Andreopoulos B."/>
            <person name="Barry K.W."/>
            <person name="Bonito G."/>
            <person name="Buee M."/>
            <person name="Carver A."/>
            <person name="Chen C."/>
            <person name="Cichocki N."/>
            <person name="Clum A."/>
            <person name="Culley D."/>
            <person name="Crous P.W."/>
            <person name="Fauchery L."/>
            <person name="Girlanda M."/>
            <person name="Hayes R.D."/>
            <person name="Keri Z."/>
            <person name="LaButti K."/>
            <person name="Lipzen A."/>
            <person name="Lombard V."/>
            <person name="Magnuson J."/>
            <person name="Maillard F."/>
            <person name="Murat C."/>
            <person name="Nolan M."/>
            <person name="Ohm R.A."/>
            <person name="Pangilinan J."/>
            <person name="Pereira M.F."/>
            <person name="Perotto S."/>
            <person name="Peter M."/>
            <person name="Pfister S."/>
            <person name="Riley R."/>
            <person name="Sitrit Y."/>
            <person name="Stielow J.B."/>
            <person name="Szollosi G."/>
            <person name="Zifcakova L."/>
            <person name="Stursova M."/>
            <person name="Spatafora J.W."/>
            <person name="Tedersoo L."/>
            <person name="Vaario L.M."/>
            <person name="Yamada A."/>
            <person name="Yan M."/>
            <person name="Wang P."/>
            <person name="Xu J."/>
            <person name="Bruns T."/>
            <person name="Baldrian P."/>
            <person name="Vilgalys R."/>
            <person name="Dunand C."/>
            <person name="Henrissat B."/>
            <person name="Grigoriev I.V."/>
            <person name="Hibbett D."/>
            <person name="Nagy L.G."/>
            <person name="Martin F.M."/>
        </authorList>
    </citation>
    <scope>NUCLEOTIDE SEQUENCE</scope>
    <source>
        <strain evidence="6">UH-Tt-Lm1</strain>
    </source>
</reference>
<evidence type="ECO:0000256" key="1">
    <source>
        <dbReference type="ARBA" id="ARBA00022574"/>
    </source>
</evidence>
<evidence type="ECO:0000313" key="7">
    <source>
        <dbReference type="Proteomes" id="UP000736335"/>
    </source>
</evidence>
<dbReference type="OrthoDB" id="1068471at2759"/>
<feature type="domain" description="Anaphase-promoting complex subunit 4-like WD40" evidence="5">
    <location>
        <begin position="168"/>
        <end position="248"/>
    </location>
</feature>
<dbReference type="GO" id="GO:0071013">
    <property type="term" value="C:catalytic step 2 spliceosome"/>
    <property type="evidence" value="ECO:0007669"/>
    <property type="project" value="TreeGrafter"/>
</dbReference>
<evidence type="ECO:0000259" key="5">
    <source>
        <dbReference type="Pfam" id="PF12894"/>
    </source>
</evidence>
<evidence type="ECO:0000256" key="3">
    <source>
        <dbReference type="PROSITE-ProRule" id="PRU00221"/>
    </source>
</evidence>
<evidence type="ECO:0000256" key="2">
    <source>
        <dbReference type="ARBA" id="ARBA00022737"/>
    </source>
</evidence>
<sequence length="371" mass="39647">MSKRSASPPSAQGTLIKRSRSSETQNTAQLIISSSGKEREQALIRTVKRTSNLEAPIVSLSGAHGGEILSCRFDPTGQNIAACSADKSVSLWRTYPPNTNYGLLPSLHKAPITDIHWSLFSSLIYTVSADHTMIYTDVATGERTRKIRAHRGIINTLDRTMGGGAGIELLATGSDDGTVKVWEGGHEASKQPVATFELGCPVTAVCWSADGSNLYIGALDNEIHVYDIRKQAEVSTLSGHTETPTSITLSPNGSFILSPSLSSQTIIHDVRPFSPSPTRIHRVLAGAPAGFEHTLLKGAWSKDDGGQRVAVGGADRTVTIWDVESSKILYKLPGHKGTVTCVDFHPKEPVILTGGKDGIMLVGELEQGISV</sequence>
<dbReference type="PROSITE" id="PS50082">
    <property type="entry name" value="WD_REPEATS_2"/>
    <property type="match status" value="4"/>
</dbReference>
<feature type="region of interest" description="Disordered" evidence="4">
    <location>
        <begin position="1"/>
        <end position="28"/>
    </location>
</feature>